<dbReference type="Proteomes" id="UP000828251">
    <property type="component" value="Unassembled WGS sequence"/>
</dbReference>
<dbReference type="OrthoDB" id="999103at2759"/>
<evidence type="ECO:0000313" key="3">
    <source>
        <dbReference type="Proteomes" id="UP000828251"/>
    </source>
</evidence>
<dbReference type="EMBL" id="JAIQCV010000003">
    <property type="protein sequence ID" value="KAH1115509.1"/>
    <property type="molecule type" value="Genomic_DNA"/>
</dbReference>
<evidence type="ECO:0000256" key="1">
    <source>
        <dbReference type="SAM" id="MobiDB-lite"/>
    </source>
</evidence>
<accession>A0A9D3W8M1</accession>
<protein>
    <recommendedName>
        <fullName evidence="4">DUF4283 domain-containing protein</fullName>
    </recommendedName>
</protein>
<feature type="compositionally biased region" description="Basic and acidic residues" evidence="1">
    <location>
        <begin position="100"/>
        <end position="113"/>
    </location>
</feature>
<reference evidence="2 3" key="1">
    <citation type="journal article" date="2021" name="Plant Biotechnol. J.">
        <title>Multi-omics assisted identification of the key and species-specific regulatory components of drought-tolerant mechanisms in Gossypium stocksii.</title>
        <authorList>
            <person name="Yu D."/>
            <person name="Ke L."/>
            <person name="Zhang D."/>
            <person name="Wu Y."/>
            <person name="Sun Y."/>
            <person name="Mei J."/>
            <person name="Sun J."/>
            <person name="Sun Y."/>
        </authorList>
    </citation>
    <scope>NUCLEOTIDE SEQUENCE [LARGE SCALE GENOMIC DNA]</scope>
    <source>
        <strain evidence="3">cv. E1</strain>
        <tissue evidence="2">Leaf</tissue>
    </source>
</reference>
<evidence type="ECO:0008006" key="4">
    <source>
        <dbReference type="Google" id="ProtNLM"/>
    </source>
</evidence>
<sequence>MERAACIEILGIPLHCWNYQTFKRVPNLWGDLIAMGDNLTLANNFEKMDILILIKQAYKIDELIMLERSGGKTNEIQKKNGYQMVREEDASSEVGSTNKSELKMSPEGRRNDGDEGVIETCLDNEGNDNEVQSVSAETFNMKNKPFSNVMSVPEVGEANGVSLDRGLEELNNLGLMVALDQNKGHEIQRMEENETGLVEKVMQIAGNKGSPKPNPISSFFSETEEPRDWDVAFEIEEGFFQLRQNKRNKKVLKMKIRSMREL</sequence>
<proteinExistence type="predicted"/>
<gene>
    <name evidence="2" type="ORF">J1N35_008887</name>
</gene>
<dbReference type="AlphaFoldDB" id="A0A9D3W8M1"/>
<comment type="caution">
    <text evidence="2">The sequence shown here is derived from an EMBL/GenBank/DDBJ whole genome shotgun (WGS) entry which is preliminary data.</text>
</comment>
<evidence type="ECO:0000313" key="2">
    <source>
        <dbReference type="EMBL" id="KAH1115509.1"/>
    </source>
</evidence>
<feature type="region of interest" description="Disordered" evidence="1">
    <location>
        <begin position="82"/>
        <end position="115"/>
    </location>
</feature>
<keyword evidence="3" id="KW-1185">Reference proteome</keyword>
<organism evidence="2 3">
    <name type="scientific">Gossypium stocksii</name>
    <dbReference type="NCBI Taxonomy" id="47602"/>
    <lineage>
        <taxon>Eukaryota</taxon>
        <taxon>Viridiplantae</taxon>
        <taxon>Streptophyta</taxon>
        <taxon>Embryophyta</taxon>
        <taxon>Tracheophyta</taxon>
        <taxon>Spermatophyta</taxon>
        <taxon>Magnoliopsida</taxon>
        <taxon>eudicotyledons</taxon>
        <taxon>Gunneridae</taxon>
        <taxon>Pentapetalae</taxon>
        <taxon>rosids</taxon>
        <taxon>malvids</taxon>
        <taxon>Malvales</taxon>
        <taxon>Malvaceae</taxon>
        <taxon>Malvoideae</taxon>
        <taxon>Gossypium</taxon>
    </lineage>
</organism>
<name>A0A9D3W8M1_9ROSI</name>